<dbReference type="GO" id="GO:0016887">
    <property type="term" value="F:ATP hydrolysis activity"/>
    <property type="evidence" value="ECO:0007669"/>
    <property type="project" value="InterPro"/>
</dbReference>
<dbReference type="Pfam" id="PF12399">
    <property type="entry name" value="BCA_ABC_TP_C"/>
    <property type="match status" value="1"/>
</dbReference>
<gene>
    <name evidence="5" type="ORF">SAMN05421684_7369</name>
</gene>
<keyword evidence="3 5" id="KW-0067">ATP-binding</keyword>
<protein>
    <submittedName>
        <fullName evidence="5">Amino acid/amide ABC transporter ATP-binding protein 1, HAAT family</fullName>
    </submittedName>
</protein>
<dbReference type="CDD" id="cd03219">
    <property type="entry name" value="ABC_Mj1267_LivG_branched"/>
    <property type="match status" value="1"/>
</dbReference>
<evidence type="ECO:0000256" key="2">
    <source>
        <dbReference type="ARBA" id="ARBA00022741"/>
    </source>
</evidence>
<dbReference type="InterPro" id="IPR027417">
    <property type="entry name" value="P-loop_NTPase"/>
</dbReference>
<keyword evidence="2" id="KW-0547">Nucleotide-binding</keyword>
<dbReference type="GO" id="GO:0005886">
    <property type="term" value="C:plasma membrane"/>
    <property type="evidence" value="ECO:0007669"/>
    <property type="project" value="TreeGrafter"/>
</dbReference>
<proteinExistence type="predicted"/>
<sequence length="261" mass="27434">MTPQHTGTVLELRGIGVSFGGLVALDDVSMTAATGTVVGVIGPNGAGKTTLFNVICGFVEPNTGSVLFEQKPLRPRPHQLAAKGIVRTLQGVGLFRGLTVLENVMAGATHTARAGLVSALLGLPRSDRDERRLRDEAMTLLDELGIAEHAQAWPGTLPYAVGKRVALARALVARPRLLLLDEPAGGLGGEDVDELAALIVDLPRRSDCSVMLVEHHMDLVMKVCDQIVVLDFGRVVASGTPAQVRDNPAVAEAYLGAEVGS</sequence>
<dbReference type="AlphaFoldDB" id="A0A1H3UI13"/>
<evidence type="ECO:0000259" key="4">
    <source>
        <dbReference type="PROSITE" id="PS50893"/>
    </source>
</evidence>
<dbReference type="InterPro" id="IPR003439">
    <property type="entry name" value="ABC_transporter-like_ATP-bd"/>
</dbReference>
<dbReference type="FunFam" id="3.40.50.300:FF:000421">
    <property type="entry name" value="Branched-chain amino acid ABC transporter ATP-binding protein"/>
    <property type="match status" value="1"/>
</dbReference>
<evidence type="ECO:0000313" key="5">
    <source>
        <dbReference type="EMBL" id="SDZ62058.1"/>
    </source>
</evidence>
<dbReference type="SUPFAM" id="SSF52540">
    <property type="entry name" value="P-loop containing nucleoside triphosphate hydrolases"/>
    <property type="match status" value="1"/>
</dbReference>
<keyword evidence="1" id="KW-0813">Transport</keyword>
<dbReference type="InterPro" id="IPR032823">
    <property type="entry name" value="BCA_ABC_TP_C"/>
</dbReference>
<accession>A0A1H3UI13</accession>
<dbReference type="GO" id="GO:0005524">
    <property type="term" value="F:ATP binding"/>
    <property type="evidence" value="ECO:0007669"/>
    <property type="project" value="UniProtKB-KW"/>
</dbReference>
<dbReference type="OrthoDB" id="9805514at2"/>
<keyword evidence="6" id="KW-1185">Reference proteome</keyword>
<dbReference type="Gene3D" id="3.40.50.300">
    <property type="entry name" value="P-loop containing nucleotide triphosphate hydrolases"/>
    <property type="match status" value="1"/>
</dbReference>
<organism evidence="5 6">
    <name type="scientific">Asanoa ishikariensis</name>
    <dbReference type="NCBI Taxonomy" id="137265"/>
    <lineage>
        <taxon>Bacteria</taxon>
        <taxon>Bacillati</taxon>
        <taxon>Actinomycetota</taxon>
        <taxon>Actinomycetes</taxon>
        <taxon>Micromonosporales</taxon>
        <taxon>Micromonosporaceae</taxon>
        <taxon>Asanoa</taxon>
    </lineage>
</organism>
<evidence type="ECO:0000313" key="6">
    <source>
        <dbReference type="Proteomes" id="UP000199632"/>
    </source>
</evidence>
<evidence type="ECO:0000256" key="1">
    <source>
        <dbReference type="ARBA" id="ARBA00022448"/>
    </source>
</evidence>
<dbReference type="EMBL" id="FNQB01000004">
    <property type="protein sequence ID" value="SDZ62058.1"/>
    <property type="molecule type" value="Genomic_DNA"/>
</dbReference>
<dbReference type="Pfam" id="PF00005">
    <property type="entry name" value="ABC_tran"/>
    <property type="match status" value="1"/>
</dbReference>
<dbReference type="Proteomes" id="UP000199632">
    <property type="component" value="Unassembled WGS sequence"/>
</dbReference>
<dbReference type="InterPro" id="IPR003593">
    <property type="entry name" value="AAA+_ATPase"/>
</dbReference>
<dbReference type="PANTHER" id="PTHR45772:SF4">
    <property type="entry name" value="ABC TRANSPORTER ATP-BINDING PROTEIN"/>
    <property type="match status" value="1"/>
</dbReference>
<name>A0A1H3UI13_9ACTN</name>
<dbReference type="PANTHER" id="PTHR45772">
    <property type="entry name" value="CONSERVED COMPONENT OF ABC TRANSPORTER FOR NATURAL AMINO ACIDS-RELATED"/>
    <property type="match status" value="1"/>
</dbReference>
<dbReference type="InterPro" id="IPR051120">
    <property type="entry name" value="ABC_AA/LPS_Transport"/>
</dbReference>
<evidence type="ECO:0000256" key="3">
    <source>
        <dbReference type="ARBA" id="ARBA00022840"/>
    </source>
</evidence>
<dbReference type="RefSeq" id="WP_090802444.1">
    <property type="nucleotide sequence ID" value="NZ_BOND01000005.1"/>
</dbReference>
<dbReference type="SMART" id="SM00382">
    <property type="entry name" value="AAA"/>
    <property type="match status" value="1"/>
</dbReference>
<dbReference type="STRING" id="137265.SAMN05421684_7369"/>
<reference evidence="6" key="1">
    <citation type="submission" date="2016-10" db="EMBL/GenBank/DDBJ databases">
        <authorList>
            <person name="Varghese N."/>
            <person name="Submissions S."/>
        </authorList>
    </citation>
    <scope>NUCLEOTIDE SEQUENCE [LARGE SCALE GENOMIC DNA]</scope>
    <source>
        <strain evidence="6">DSM 44718</strain>
    </source>
</reference>
<dbReference type="PROSITE" id="PS50893">
    <property type="entry name" value="ABC_TRANSPORTER_2"/>
    <property type="match status" value="1"/>
</dbReference>
<feature type="domain" description="ABC transporter" evidence="4">
    <location>
        <begin position="10"/>
        <end position="257"/>
    </location>
</feature>